<name>A0A1I0NG03_9FLAO</name>
<reference evidence="2" key="1">
    <citation type="submission" date="2016-10" db="EMBL/GenBank/DDBJ databases">
        <authorList>
            <person name="Varghese N."/>
            <person name="Submissions S."/>
        </authorList>
    </citation>
    <scope>NUCLEOTIDE SEQUENCE [LARGE SCALE GENOMIC DNA]</scope>
    <source>
        <strain evidence="2">DSM 17724</strain>
    </source>
</reference>
<sequence length="32" mass="3687">MGFGGGKAAAETQIDIQHNFFIFEHLIHIEEW</sequence>
<dbReference type="AlphaFoldDB" id="A0A1I0NG03"/>
<dbReference type="Proteomes" id="UP000199469">
    <property type="component" value="Unassembled WGS sequence"/>
</dbReference>
<protein>
    <submittedName>
        <fullName evidence="1">Uncharacterized protein</fullName>
    </submittedName>
</protein>
<dbReference type="EMBL" id="FOIU01000001">
    <property type="protein sequence ID" value="SEW00303.1"/>
    <property type="molecule type" value="Genomic_DNA"/>
</dbReference>
<accession>A0A1I0NG03</accession>
<gene>
    <name evidence="1" type="ORF">SAMN05421841_0571</name>
</gene>
<evidence type="ECO:0000313" key="1">
    <source>
        <dbReference type="EMBL" id="SEW00303.1"/>
    </source>
</evidence>
<keyword evidence="2" id="KW-1185">Reference proteome</keyword>
<organism evidence="1 2">
    <name type="scientific">Chryseobacterium wanjuense</name>
    <dbReference type="NCBI Taxonomy" id="356305"/>
    <lineage>
        <taxon>Bacteria</taxon>
        <taxon>Pseudomonadati</taxon>
        <taxon>Bacteroidota</taxon>
        <taxon>Flavobacteriia</taxon>
        <taxon>Flavobacteriales</taxon>
        <taxon>Weeksellaceae</taxon>
        <taxon>Chryseobacterium group</taxon>
        <taxon>Chryseobacterium</taxon>
    </lineage>
</organism>
<evidence type="ECO:0000313" key="2">
    <source>
        <dbReference type="Proteomes" id="UP000199469"/>
    </source>
</evidence>
<proteinExistence type="predicted"/>